<dbReference type="PANTHER" id="PTHR43124">
    <property type="entry name" value="PURINE EFFLUX PUMP PBUE"/>
    <property type="match status" value="1"/>
</dbReference>
<accession>A0A926QRB1</accession>
<evidence type="ECO:0000256" key="6">
    <source>
        <dbReference type="SAM" id="MobiDB-lite"/>
    </source>
</evidence>
<dbReference type="InterPro" id="IPR036259">
    <property type="entry name" value="MFS_trans_sf"/>
</dbReference>
<evidence type="ECO:0000256" key="7">
    <source>
        <dbReference type="SAM" id="Phobius"/>
    </source>
</evidence>
<evidence type="ECO:0000256" key="4">
    <source>
        <dbReference type="ARBA" id="ARBA00022989"/>
    </source>
</evidence>
<feature type="transmembrane region" description="Helical" evidence="7">
    <location>
        <begin position="183"/>
        <end position="202"/>
    </location>
</feature>
<dbReference type="InterPro" id="IPR011701">
    <property type="entry name" value="MFS"/>
</dbReference>
<feature type="transmembrane region" description="Helical" evidence="7">
    <location>
        <begin position="230"/>
        <end position="250"/>
    </location>
</feature>
<evidence type="ECO:0000256" key="1">
    <source>
        <dbReference type="ARBA" id="ARBA00004651"/>
    </source>
</evidence>
<evidence type="ECO:0000256" key="5">
    <source>
        <dbReference type="ARBA" id="ARBA00023136"/>
    </source>
</evidence>
<feature type="transmembrane region" description="Helical" evidence="7">
    <location>
        <begin position="289"/>
        <end position="308"/>
    </location>
</feature>
<dbReference type="Pfam" id="PF07690">
    <property type="entry name" value="MFS_1"/>
    <property type="match status" value="1"/>
</dbReference>
<dbReference type="RefSeq" id="WP_188182649.1">
    <property type="nucleotide sequence ID" value="NZ_JACVQF010000200.1"/>
</dbReference>
<dbReference type="GO" id="GO:0022857">
    <property type="term" value="F:transmembrane transporter activity"/>
    <property type="evidence" value="ECO:0007669"/>
    <property type="project" value="InterPro"/>
</dbReference>
<comment type="subcellular location">
    <subcellularLocation>
        <location evidence="1">Cell membrane</location>
        <topology evidence="1">Multi-pass membrane protein</topology>
    </subcellularLocation>
</comment>
<keyword evidence="3 7" id="KW-0812">Transmembrane</keyword>
<feature type="transmembrane region" description="Helical" evidence="7">
    <location>
        <begin position="262"/>
        <end position="282"/>
    </location>
</feature>
<dbReference type="CDD" id="cd17324">
    <property type="entry name" value="MFS_NepI_like"/>
    <property type="match status" value="1"/>
</dbReference>
<keyword evidence="10" id="KW-1185">Reference proteome</keyword>
<proteinExistence type="predicted"/>
<keyword evidence="2" id="KW-1003">Cell membrane</keyword>
<feature type="transmembrane region" description="Helical" evidence="7">
    <location>
        <begin position="62"/>
        <end position="82"/>
    </location>
</feature>
<feature type="transmembrane region" description="Helical" evidence="7">
    <location>
        <begin position="153"/>
        <end position="171"/>
    </location>
</feature>
<sequence>MSTLQPVAPARSARSGGVSRDGPGFSVQLALLVAMAFAIPAQLYLAIPVAEQIQSSFRVDEATASWTGSAFTLTYAAGFLVFGPLSDRVGRRPVLALGALATAVVTALTALSPSMGWFITCRALQGLAAATFAPVALAYVADRAPEARRPASLSFITTGLLGAGLLGQAFGHFVVAHADWPTAFWPTAVVYAVAALALWRLLAPGTAASTTAWSSVFLGMARLIRSPGPAAVFASAITVFSSFVAMYAVLNPHLRDTFGVGQGGLLLVQAVGAVGLIVGPVVNRLFGGSGPRVLTVAGFVTAGAGLLLEQLSGALAAVVGGSLVFVAGISLVVPGLVGLLHQLAPQHRGAAVAFNTFVLFIGASLGQLAAAHAGYHMMLGVLAGSVILAAATVARFARPSRSLARPIDRAVAARSPSKQ</sequence>
<dbReference type="SUPFAM" id="SSF103473">
    <property type="entry name" value="MFS general substrate transporter"/>
    <property type="match status" value="1"/>
</dbReference>
<reference evidence="9" key="2">
    <citation type="submission" date="2020-09" db="EMBL/GenBank/DDBJ databases">
        <authorList>
            <person name="Luo X."/>
        </authorList>
    </citation>
    <scope>NUCLEOTIDE SEQUENCE</scope>
    <source>
        <strain evidence="9">TRM S81-3</strain>
    </source>
</reference>
<dbReference type="AlphaFoldDB" id="A0A926QRB1"/>
<evidence type="ECO:0000259" key="8">
    <source>
        <dbReference type="PROSITE" id="PS50850"/>
    </source>
</evidence>
<evidence type="ECO:0000313" key="10">
    <source>
        <dbReference type="Proteomes" id="UP000621210"/>
    </source>
</evidence>
<feature type="transmembrane region" description="Helical" evidence="7">
    <location>
        <begin position="29"/>
        <end position="50"/>
    </location>
</feature>
<feature type="transmembrane region" description="Helical" evidence="7">
    <location>
        <begin position="352"/>
        <end position="371"/>
    </location>
</feature>
<gene>
    <name evidence="9" type="ORF">H0H10_21470</name>
</gene>
<feature type="domain" description="Major facilitator superfamily (MFS) profile" evidence="8">
    <location>
        <begin position="26"/>
        <end position="401"/>
    </location>
</feature>
<feature type="transmembrane region" description="Helical" evidence="7">
    <location>
        <begin position="94"/>
        <end position="111"/>
    </location>
</feature>
<dbReference type="PROSITE" id="PS50850">
    <property type="entry name" value="MFS"/>
    <property type="match status" value="1"/>
</dbReference>
<dbReference type="InterPro" id="IPR020846">
    <property type="entry name" value="MFS_dom"/>
</dbReference>
<evidence type="ECO:0000256" key="2">
    <source>
        <dbReference type="ARBA" id="ARBA00022475"/>
    </source>
</evidence>
<feature type="transmembrane region" description="Helical" evidence="7">
    <location>
        <begin position="314"/>
        <end position="340"/>
    </location>
</feature>
<dbReference type="GO" id="GO:0005886">
    <property type="term" value="C:plasma membrane"/>
    <property type="evidence" value="ECO:0007669"/>
    <property type="project" value="UniProtKB-SubCell"/>
</dbReference>
<protein>
    <submittedName>
        <fullName evidence="9">MFS transporter</fullName>
    </submittedName>
</protein>
<dbReference type="Gene3D" id="1.20.1720.10">
    <property type="entry name" value="Multidrug resistance protein D"/>
    <property type="match status" value="1"/>
</dbReference>
<keyword evidence="4 7" id="KW-1133">Transmembrane helix</keyword>
<reference evidence="9" key="1">
    <citation type="submission" date="2020-09" db="EMBL/GenBank/DDBJ databases">
        <title>Streptomyces grisecoloratus sp. nov., isolated from cotton soil.</title>
        <authorList>
            <person name="Xing L."/>
        </authorList>
    </citation>
    <scope>NUCLEOTIDE SEQUENCE</scope>
    <source>
        <strain evidence="9">TRM S81-3</strain>
    </source>
</reference>
<dbReference type="InterPro" id="IPR050189">
    <property type="entry name" value="MFS_Efflux_Transporters"/>
</dbReference>
<dbReference type="EMBL" id="JACVQF010000200">
    <property type="protein sequence ID" value="MBD0421689.1"/>
    <property type="molecule type" value="Genomic_DNA"/>
</dbReference>
<evidence type="ECO:0000256" key="3">
    <source>
        <dbReference type="ARBA" id="ARBA00022692"/>
    </source>
</evidence>
<keyword evidence="5 7" id="KW-0472">Membrane</keyword>
<feature type="transmembrane region" description="Helical" evidence="7">
    <location>
        <begin position="117"/>
        <end position="141"/>
    </location>
</feature>
<dbReference type="Proteomes" id="UP000621210">
    <property type="component" value="Unassembled WGS sequence"/>
</dbReference>
<organism evidence="9 10">
    <name type="scientific">Streptomyces griseicoloratus</name>
    <dbReference type="NCBI Taxonomy" id="2752516"/>
    <lineage>
        <taxon>Bacteria</taxon>
        <taxon>Bacillati</taxon>
        <taxon>Actinomycetota</taxon>
        <taxon>Actinomycetes</taxon>
        <taxon>Kitasatosporales</taxon>
        <taxon>Streptomycetaceae</taxon>
        <taxon>Streptomyces</taxon>
    </lineage>
</organism>
<feature type="transmembrane region" description="Helical" evidence="7">
    <location>
        <begin position="377"/>
        <end position="397"/>
    </location>
</feature>
<evidence type="ECO:0000313" key="9">
    <source>
        <dbReference type="EMBL" id="MBD0421689.1"/>
    </source>
</evidence>
<dbReference type="PANTHER" id="PTHR43124:SF3">
    <property type="entry name" value="CHLORAMPHENICOL EFFLUX PUMP RV0191"/>
    <property type="match status" value="1"/>
</dbReference>
<name>A0A926QRB1_9ACTN</name>
<feature type="region of interest" description="Disordered" evidence="6">
    <location>
        <begin position="1"/>
        <end position="20"/>
    </location>
</feature>
<comment type="caution">
    <text evidence="9">The sequence shown here is derived from an EMBL/GenBank/DDBJ whole genome shotgun (WGS) entry which is preliminary data.</text>
</comment>